<comment type="caution">
    <text evidence="7">The sequence shown here is derived from an EMBL/GenBank/DDBJ whole genome shotgun (WGS) entry which is preliminary data.</text>
</comment>
<name>A0AAN8YGU8_SOLBU</name>
<evidence type="ECO:0000256" key="1">
    <source>
        <dbReference type="ARBA" id="ARBA00004613"/>
    </source>
</evidence>
<organism evidence="7 8">
    <name type="scientific">Solanum bulbocastanum</name>
    <name type="common">Wild potato</name>
    <dbReference type="NCBI Taxonomy" id="147425"/>
    <lineage>
        <taxon>Eukaryota</taxon>
        <taxon>Viridiplantae</taxon>
        <taxon>Streptophyta</taxon>
        <taxon>Embryophyta</taxon>
        <taxon>Tracheophyta</taxon>
        <taxon>Spermatophyta</taxon>
        <taxon>Magnoliopsida</taxon>
        <taxon>eudicotyledons</taxon>
        <taxon>Gunneridae</taxon>
        <taxon>Pentapetalae</taxon>
        <taxon>asterids</taxon>
        <taxon>lamiids</taxon>
        <taxon>Solanales</taxon>
        <taxon>Solanaceae</taxon>
        <taxon>Solanoideae</taxon>
        <taxon>Solaneae</taxon>
        <taxon>Solanum</taxon>
    </lineage>
</organism>
<dbReference type="GO" id="GO:0005576">
    <property type="term" value="C:extracellular region"/>
    <property type="evidence" value="ECO:0007669"/>
    <property type="project" value="UniProtKB-SubCell"/>
</dbReference>
<proteinExistence type="inferred from homology"/>
<dbReference type="AlphaFoldDB" id="A0AAN8YGU8"/>
<reference evidence="7 8" key="1">
    <citation type="submission" date="2024-02" db="EMBL/GenBank/DDBJ databases">
        <title>de novo genome assembly of Solanum bulbocastanum strain 11H21.</title>
        <authorList>
            <person name="Hosaka A.J."/>
        </authorList>
    </citation>
    <scope>NUCLEOTIDE SEQUENCE [LARGE SCALE GENOMIC DNA]</scope>
    <source>
        <tissue evidence="7">Young leaves</tissue>
    </source>
</reference>
<evidence type="ECO:0000256" key="6">
    <source>
        <dbReference type="RuleBase" id="RU367044"/>
    </source>
</evidence>
<feature type="signal peptide" evidence="6">
    <location>
        <begin position="1"/>
        <end position="19"/>
    </location>
</feature>
<sequence length="142" mass="16442">MNFYIYSFLFVLSLNGVIAATNSSKGALSRYQVWVVSALPSGTDPLFLHCWSSDDDLGTHFLPPGPHGFHWHFRENISQSTKFKCEFVWINKNIAFYVFDKHLSGKCKGRGGICYWLVMETAFYFANYINPFPKDLELMYSW</sequence>
<comment type="similarity">
    <text evidence="2 6">Belongs to the plant self-incompatibility (S1) protein family.</text>
</comment>
<protein>
    <recommendedName>
        <fullName evidence="6">S-protein homolog</fullName>
    </recommendedName>
</protein>
<evidence type="ECO:0000256" key="2">
    <source>
        <dbReference type="ARBA" id="ARBA00005581"/>
    </source>
</evidence>
<evidence type="ECO:0000256" key="5">
    <source>
        <dbReference type="ARBA" id="ARBA00022729"/>
    </source>
</evidence>
<dbReference type="Proteomes" id="UP001371456">
    <property type="component" value="Unassembled WGS sequence"/>
</dbReference>
<dbReference type="InterPro" id="IPR010264">
    <property type="entry name" value="Self-incomp_S1"/>
</dbReference>
<evidence type="ECO:0000313" key="7">
    <source>
        <dbReference type="EMBL" id="KAK6791877.1"/>
    </source>
</evidence>
<dbReference type="GO" id="GO:0060320">
    <property type="term" value="P:rejection of self pollen"/>
    <property type="evidence" value="ECO:0007669"/>
    <property type="project" value="UniProtKB-KW"/>
</dbReference>
<dbReference type="Pfam" id="PF05938">
    <property type="entry name" value="Self-incomp_S1"/>
    <property type="match status" value="1"/>
</dbReference>
<keyword evidence="4 6" id="KW-0964">Secreted</keyword>
<dbReference type="PANTHER" id="PTHR31232">
    <property type="match status" value="1"/>
</dbReference>
<evidence type="ECO:0000313" key="8">
    <source>
        <dbReference type="Proteomes" id="UP001371456"/>
    </source>
</evidence>
<keyword evidence="3 6" id="KW-0713">Self-incompatibility</keyword>
<comment type="subcellular location">
    <subcellularLocation>
        <location evidence="1 6">Secreted</location>
    </subcellularLocation>
</comment>
<accession>A0AAN8YGU8</accession>
<keyword evidence="8" id="KW-1185">Reference proteome</keyword>
<evidence type="ECO:0000256" key="4">
    <source>
        <dbReference type="ARBA" id="ARBA00022525"/>
    </source>
</evidence>
<dbReference type="EMBL" id="JBANQN010000004">
    <property type="protein sequence ID" value="KAK6791877.1"/>
    <property type="molecule type" value="Genomic_DNA"/>
</dbReference>
<feature type="chain" id="PRO_5042665580" description="S-protein homolog" evidence="6">
    <location>
        <begin position="20"/>
        <end position="142"/>
    </location>
</feature>
<keyword evidence="5 6" id="KW-0732">Signal</keyword>
<dbReference type="PANTHER" id="PTHR31232:SF155">
    <property type="entry name" value="PLANT SELF-INCOMPATIBILITY PROTEIN S1 FAMILY"/>
    <property type="match status" value="1"/>
</dbReference>
<evidence type="ECO:0000256" key="3">
    <source>
        <dbReference type="ARBA" id="ARBA00022471"/>
    </source>
</evidence>
<gene>
    <name evidence="7" type="ORF">RDI58_010958</name>
</gene>